<evidence type="ECO:0000256" key="7">
    <source>
        <dbReference type="ARBA" id="ARBA00047851"/>
    </source>
</evidence>
<evidence type="ECO:0000256" key="1">
    <source>
        <dbReference type="ARBA" id="ARBA00005165"/>
    </source>
</evidence>
<comment type="catalytic activity">
    <reaction evidence="7 9 10">
        <text>2-(2-carboxy-4-methylthiazol-5-yl)ethyl phosphate + 4-amino-2-methyl-5-(diphosphooxymethyl)pyrimidine + 2 H(+) = thiamine phosphate + CO2 + diphosphate</text>
        <dbReference type="Rhea" id="RHEA:47848"/>
        <dbReference type="ChEBI" id="CHEBI:15378"/>
        <dbReference type="ChEBI" id="CHEBI:16526"/>
        <dbReference type="ChEBI" id="CHEBI:33019"/>
        <dbReference type="ChEBI" id="CHEBI:37575"/>
        <dbReference type="ChEBI" id="CHEBI:57841"/>
        <dbReference type="ChEBI" id="CHEBI:62890"/>
        <dbReference type="EC" id="2.5.1.3"/>
    </reaction>
</comment>
<accession>A0AA48ICL5</accession>
<feature type="binding site" evidence="9">
    <location>
        <position position="166"/>
    </location>
    <ligand>
        <name>2-[(2R,5Z)-2-carboxy-4-methylthiazol-5(2H)-ylidene]ethyl phosphate</name>
        <dbReference type="ChEBI" id="CHEBI:62899"/>
    </ligand>
</feature>
<dbReference type="CDD" id="cd00564">
    <property type="entry name" value="TMP_TenI"/>
    <property type="match status" value="1"/>
</dbReference>
<dbReference type="GO" id="GO:0000287">
    <property type="term" value="F:magnesium ion binding"/>
    <property type="evidence" value="ECO:0007669"/>
    <property type="project" value="UniProtKB-UniRule"/>
</dbReference>
<evidence type="ECO:0000259" key="12">
    <source>
        <dbReference type="Pfam" id="PF02581"/>
    </source>
</evidence>
<comment type="pathway">
    <text evidence="1 9 11">Cofactor biosynthesis; thiamine diphosphate biosynthesis; thiamine phosphate from 4-amino-2-methyl-5-diphosphomethylpyrimidine and 4-methyl-5-(2-phosphoethyl)-thiazole: step 1/1.</text>
</comment>
<evidence type="ECO:0000256" key="6">
    <source>
        <dbReference type="ARBA" id="ARBA00047334"/>
    </source>
</evidence>
<gene>
    <name evidence="9" type="primary">thiE</name>
    <name evidence="13" type="ORF">RsTaC01_1001</name>
</gene>
<dbReference type="Pfam" id="PF02581">
    <property type="entry name" value="TMP-TENI"/>
    <property type="match status" value="1"/>
</dbReference>
<dbReference type="GO" id="GO:0009228">
    <property type="term" value="P:thiamine biosynthetic process"/>
    <property type="evidence" value="ECO:0007669"/>
    <property type="project" value="UniProtKB-KW"/>
</dbReference>
<dbReference type="AlphaFoldDB" id="A0AA48ICL5"/>
<dbReference type="GO" id="GO:0009229">
    <property type="term" value="P:thiamine diphosphate biosynthetic process"/>
    <property type="evidence" value="ECO:0007669"/>
    <property type="project" value="UniProtKB-UniRule"/>
</dbReference>
<dbReference type="InterPro" id="IPR013785">
    <property type="entry name" value="Aldolase_TIM"/>
</dbReference>
<reference evidence="13" key="1">
    <citation type="journal article" date="2023" name="ISME J.">
        <title>Emergence of putative energy parasites within Clostridia revealed by genome analysis of a novel endosymbiotic clade.</title>
        <authorList>
            <person name="Takahashi K."/>
            <person name="Kuwahara H."/>
            <person name="Horikawa Y."/>
            <person name="Izawa K."/>
            <person name="Kato D."/>
            <person name="Inagaki T."/>
            <person name="Yuki M."/>
            <person name="Ohkuma M."/>
            <person name="Hongoh Y."/>
        </authorList>
    </citation>
    <scope>NUCLEOTIDE SEQUENCE</scope>
    <source>
        <strain evidence="13">RsTa-C01</strain>
    </source>
</reference>
<dbReference type="SUPFAM" id="SSF51391">
    <property type="entry name" value="Thiamin phosphate synthase"/>
    <property type="match status" value="1"/>
</dbReference>
<comment type="similarity">
    <text evidence="9 10">Belongs to the thiamine-phosphate synthase family.</text>
</comment>
<comment type="caution">
    <text evidence="9">Lacks conserved residue(s) required for the propagation of feature annotation.</text>
</comment>
<evidence type="ECO:0000256" key="8">
    <source>
        <dbReference type="ARBA" id="ARBA00047883"/>
    </source>
</evidence>
<feature type="binding site" evidence="9">
    <location>
        <position position="72"/>
    </location>
    <ligand>
        <name>Mg(2+)</name>
        <dbReference type="ChEBI" id="CHEBI:18420"/>
    </ligand>
</feature>
<comment type="catalytic activity">
    <reaction evidence="6 9 10">
        <text>4-methyl-5-(2-phosphooxyethyl)-thiazole + 4-amino-2-methyl-5-(diphosphooxymethyl)pyrimidine + H(+) = thiamine phosphate + diphosphate</text>
        <dbReference type="Rhea" id="RHEA:22328"/>
        <dbReference type="ChEBI" id="CHEBI:15378"/>
        <dbReference type="ChEBI" id="CHEBI:33019"/>
        <dbReference type="ChEBI" id="CHEBI:37575"/>
        <dbReference type="ChEBI" id="CHEBI:57841"/>
        <dbReference type="ChEBI" id="CHEBI:58296"/>
        <dbReference type="EC" id="2.5.1.3"/>
    </reaction>
</comment>
<comment type="function">
    <text evidence="9">Condenses 4-methyl-5-(beta-hydroxyethyl)thiazole monophosphate (THZ-P) and 2-methyl-4-amino-5-hydroxymethyl pyrimidine pyrophosphate (HMP-PP) to form thiamine monophosphate (TMP).</text>
</comment>
<keyword evidence="4 9" id="KW-0460">Magnesium</keyword>
<protein>
    <recommendedName>
        <fullName evidence="9">Thiamine-phosphate synthase</fullName>
        <shortName evidence="9">TP synthase</shortName>
        <shortName evidence="9">TPS</shortName>
        <ecNumber evidence="9">2.5.1.3</ecNumber>
    </recommendedName>
    <alternativeName>
        <fullName evidence="9">Thiamine-phosphate pyrophosphorylase</fullName>
        <shortName evidence="9">TMP pyrophosphorylase</shortName>
        <shortName evidence="9">TMP-PPase</shortName>
    </alternativeName>
</protein>
<dbReference type="Proteomes" id="UP001335720">
    <property type="component" value="Chromosome"/>
</dbReference>
<sequence>MNPKIDYTLYFVTDREIMTSNSIEECVKQAILGGYMVVQLKEKTASSREFYETALKVREITNRLNVPLIIDDRVDITSAVDADGIHLGQNYLTYEVVRKNIDENKIIGISASSLKEAITAAEAGADYLGVGAMFTTDTKKDVNYVTMDELRKIREKVSIPIVVIGGISKKTIPLFKGTGVDGIAYSFCYCFTK</sequence>
<comment type="catalytic activity">
    <reaction evidence="8 9 10">
        <text>2-[(2R,5Z)-2-carboxy-4-methylthiazol-5(2H)-ylidene]ethyl phosphate + 4-amino-2-methyl-5-(diphosphooxymethyl)pyrimidine + 2 H(+) = thiamine phosphate + CO2 + diphosphate</text>
        <dbReference type="Rhea" id="RHEA:47844"/>
        <dbReference type="ChEBI" id="CHEBI:15378"/>
        <dbReference type="ChEBI" id="CHEBI:16526"/>
        <dbReference type="ChEBI" id="CHEBI:33019"/>
        <dbReference type="ChEBI" id="CHEBI:37575"/>
        <dbReference type="ChEBI" id="CHEBI:57841"/>
        <dbReference type="ChEBI" id="CHEBI:62899"/>
        <dbReference type="EC" id="2.5.1.3"/>
    </reaction>
</comment>
<feature type="binding site" evidence="9">
    <location>
        <position position="139"/>
    </location>
    <ligand>
        <name>4-amino-2-methyl-5-(diphosphooxymethyl)pyrimidine</name>
        <dbReference type="ChEBI" id="CHEBI:57841"/>
    </ligand>
</feature>
<keyword evidence="3 9" id="KW-0479">Metal-binding</keyword>
<evidence type="ECO:0000256" key="2">
    <source>
        <dbReference type="ARBA" id="ARBA00022679"/>
    </source>
</evidence>
<evidence type="ECO:0000256" key="11">
    <source>
        <dbReference type="RuleBase" id="RU004253"/>
    </source>
</evidence>
<keyword evidence="2 9" id="KW-0808">Transferase</keyword>
<dbReference type="KEGG" id="ptrh:RsTaC01_1001"/>
<evidence type="ECO:0000256" key="4">
    <source>
        <dbReference type="ARBA" id="ARBA00022842"/>
    </source>
</evidence>
<evidence type="ECO:0000256" key="10">
    <source>
        <dbReference type="RuleBase" id="RU003826"/>
    </source>
</evidence>
<dbReference type="InterPro" id="IPR036206">
    <property type="entry name" value="ThiamineP_synth_sf"/>
</dbReference>
<dbReference type="GO" id="GO:0005737">
    <property type="term" value="C:cytoplasm"/>
    <property type="evidence" value="ECO:0007669"/>
    <property type="project" value="TreeGrafter"/>
</dbReference>
<comment type="cofactor">
    <cofactor evidence="9">
        <name>Mg(2+)</name>
        <dbReference type="ChEBI" id="CHEBI:18420"/>
    </cofactor>
    <text evidence="9">Binds 1 Mg(2+) ion per subunit.</text>
</comment>
<organism evidence="13">
    <name type="scientific">Candidatus Paraimprobicoccus trichonymphae</name>
    <dbReference type="NCBI Taxonomy" id="3033793"/>
    <lineage>
        <taxon>Bacteria</taxon>
        <taxon>Bacillati</taxon>
        <taxon>Bacillota</taxon>
        <taxon>Clostridia</taxon>
        <taxon>Candidatus Paraimprobicoccus</taxon>
    </lineage>
</organism>
<evidence type="ECO:0000256" key="5">
    <source>
        <dbReference type="ARBA" id="ARBA00022977"/>
    </source>
</evidence>
<proteinExistence type="inferred from homology"/>
<dbReference type="InterPro" id="IPR022998">
    <property type="entry name" value="ThiamineP_synth_TenI"/>
</dbReference>
<dbReference type="HAMAP" id="MF_00097">
    <property type="entry name" value="TMP_synthase"/>
    <property type="match status" value="1"/>
</dbReference>
<feature type="binding site" evidence="9">
    <location>
        <position position="71"/>
    </location>
    <ligand>
        <name>4-amino-2-methyl-5-(diphosphooxymethyl)pyrimidine</name>
        <dbReference type="ChEBI" id="CHEBI:57841"/>
    </ligand>
</feature>
<feature type="binding site" evidence="9">
    <location>
        <position position="110"/>
    </location>
    <ligand>
        <name>4-amino-2-methyl-5-(diphosphooxymethyl)pyrimidine</name>
        <dbReference type="ChEBI" id="CHEBI:57841"/>
    </ligand>
</feature>
<dbReference type="EC" id="2.5.1.3" evidence="9"/>
<dbReference type="NCBIfam" id="TIGR00693">
    <property type="entry name" value="thiE"/>
    <property type="match status" value="1"/>
</dbReference>
<dbReference type="InterPro" id="IPR034291">
    <property type="entry name" value="TMP_synthase"/>
</dbReference>
<evidence type="ECO:0000256" key="3">
    <source>
        <dbReference type="ARBA" id="ARBA00022723"/>
    </source>
</evidence>
<dbReference type="EMBL" id="AP027925">
    <property type="protein sequence ID" value="BED93050.1"/>
    <property type="molecule type" value="Genomic_DNA"/>
</dbReference>
<keyword evidence="5 9" id="KW-0784">Thiamine biosynthesis</keyword>
<name>A0AA48ICL5_9FIRM</name>
<dbReference type="GO" id="GO:0004789">
    <property type="term" value="F:thiamine-phosphate diphosphorylase activity"/>
    <property type="evidence" value="ECO:0007669"/>
    <property type="project" value="UniProtKB-UniRule"/>
</dbReference>
<evidence type="ECO:0000256" key="9">
    <source>
        <dbReference type="HAMAP-Rule" id="MF_00097"/>
    </source>
</evidence>
<dbReference type="PANTHER" id="PTHR20857:SF23">
    <property type="entry name" value="THIAMINE BIOSYNTHETIC BIFUNCTIONAL ENZYME"/>
    <property type="match status" value="1"/>
</dbReference>
<dbReference type="Gene3D" id="3.20.20.70">
    <property type="entry name" value="Aldolase class I"/>
    <property type="match status" value="1"/>
</dbReference>
<feature type="binding site" evidence="9">
    <location>
        <begin position="136"/>
        <end position="138"/>
    </location>
    <ligand>
        <name>2-[(2R,5Z)-2-carboxy-4-methylthiazol-5(2H)-ylidene]ethyl phosphate</name>
        <dbReference type="ChEBI" id="CHEBI:62899"/>
    </ligand>
</feature>
<evidence type="ECO:0000313" key="13">
    <source>
        <dbReference type="EMBL" id="BED93050.1"/>
    </source>
</evidence>
<dbReference type="PANTHER" id="PTHR20857">
    <property type="entry name" value="THIAMINE-PHOSPHATE PYROPHOSPHORYLASE"/>
    <property type="match status" value="1"/>
</dbReference>
<feature type="domain" description="Thiamine phosphate synthase/TenI" evidence="12">
    <location>
        <begin position="9"/>
        <end position="185"/>
    </location>
</feature>